<evidence type="ECO:0000256" key="1">
    <source>
        <dbReference type="SAM" id="MobiDB-lite"/>
    </source>
</evidence>
<proteinExistence type="predicted"/>
<feature type="region of interest" description="Disordered" evidence="1">
    <location>
        <begin position="13"/>
        <end position="32"/>
    </location>
</feature>
<dbReference type="EMBL" id="CP069482">
    <property type="protein sequence ID" value="QRO75971.1"/>
    <property type="molecule type" value="Genomic_DNA"/>
</dbReference>
<dbReference type="AlphaFoldDB" id="A0A892I313"/>
<evidence type="ECO:0000313" key="4">
    <source>
        <dbReference type="Proteomes" id="UP000625568"/>
    </source>
</evidence>
<organism evidence="3 4">
    <name type="scientific">Burkholderia dolosa</name>
    <dbReference type="NCBI Taxonomy" id="152500"/>
    <lineage>
        <taxon>Bacteria</taxon>
        <taxon>Pseudomonadati</taxon>
        <taxon>Pseudomonadota</taxon>
        <taxon>Betaproteobacteria</taxon>
        <taxon>Burkholderiales</taxon>
        <taxon>Burkholderiaceae</taxon>
        <taxon>Burkholderia</taxon>
        <taxon>Burkholderia cepacia complex</taxon>
    </lineage>
</organism>
<protein>
    <recommendedName>
        <fullName evidence="2">HNH/Endo VII superfamily nuclease toxins domain-containing protein</fullName>
    </recommendedName>
</protein>
<keyword evidence="4" id="KW-1185">Reference proteome</keyword>
<sequence>MIILSHSAGHCCNQSGVGDQPPHHNVRREENSRTVKVGGMDDLYYFNCRNRK</sequence>
<gene>
    <name evidence="3" type="ORF">I6K02_08415</name>
</gene>
<reference evidence="3 4" key="1">
    <citation type="submission" date="2021-02" db="EMBL/GenBank/DDBJ databases">
        <title>FDA dAtabase for Regulatory Grade micrObial Sequences (FDA-ARGOS): Supporting development and validation of Infectious Disease Dx tests.</title>
        <authorList>
            <person name="Minogue T."/>
            <person name="Wolcott M."/>
            <person name="Wasieloski L."/>
            <person name="Aguilar W."/>
            <person name="Moore D."/>
            <person name="Jaissle J."/>
            <person name="Tallon L."/>
            <person name="Sadzewicz L."/>
            <person name="Zhao X."/>
            <person name="Boylan J."/>
            <person name="Ott S."/>
            <person name="Bowen H."/>
            <person name="Vavikolanu K."/>
            <person name="Mehta A."/>
            <person name="Aluvathingal J."/>
            <person name="Nadendla S."/>
            <person name="Yan Y."/>
            <person name="Sichtig H."/>
        </authorList>
    </citation>
    <scope>NUCLEOTIDE SEQUENCE [LARGE SCALE GENOMIC DNA]</scope>
    <source>
        <strain evidence="3 4">FDAARGOS_1272</strain>
    </source>
</reference>
<feature type="domain" description="HNH/Endo VII superfamily nuclease toxins" evidence="2">
    <location>
        <begin position="2"/>
        <end position="46"/>
    </location>
</feature>
<accession>A0A892I313</accession>
<dbReference type="Proteomes" id="UP000625568">
    <property type="component" value="Chromosome 1"/>
</dbReference>
<evidence type="ECO:0000259" key="2">
    <source>
        <dbReference type="Pfam" id="PF15657"/>
    </source>
</evidence>
<dbReference type="InterPro" id="IPR028048">
    <property type="entry name" value="Tox-HNH-EHHH"/>
</dbReference>
<evidence type="ECO:0000313" key="3">
    <source>
        <dbReference type="EMBL" id="QRO75971.1"/>
    </source>
</evidence>
<dbReference type="Pfam" id="PF15657">
    <property type="entry name" value="Tox-HNH-EHHH"/>
    <property type="match status" value="1"/>
</dbReference>
<name>A0A892I313_9BURK</name>